<dbReference type="RefSeq" id="WP_092364586.1">
    <property type="nucleotide sequence ID" value="NZ_BMGV01000004.1"/>
</dbReference>
<evidence type="ECO:0000256" key="4">
    <source>
        <dbReference type="ARBA" id="ARBA00023163"/>
    </source>
</evidence>
<sequence length="285" mass="31509">MAKRGLPPLDWLRVFEAAGRLGGFSSAAREFGLTQAAVSQRIANLEAWLGRPLFVREARGVSLTMDGEAYLPLVQEGIGSLQRSTEDLFGTAPRELRIAGMTSHIHALLLPRLGAFLQAHPDLRVLTEALSQRLDFDDQTTWLQIRFERGGWPGRTARRICREILAPMAAPGVGWGAPLIELRGSRPGWQVWAQEIGMELDWHAGLSVDSMEHALTAARLGQGVVLGSLALAREALADGRLVRLDLPELQTEDSYWLTWPDGRLAARRMRALVEALLDELVRGQE</sequence>
<keyword evidence="4" id="KW-0804">Transcription</keyword>
<evidence type="ECO:0000256" key="1">
    <source>
        <dbReference type="ARBA" id="ARBA00009437"/>
    </source>
</evidence>
<dbReference type="Pfam" id="PF03466">
    <property type="entry name" value="LysR_substrate"/>
    <property type="match status" value="1"/>
</dbReference>
<dbReference type="Gene3D" id="1.10.10.10">
    <property type="entry name" value="Winged helix-like DNA-binding domain superfamily/Winged helix DNA-binding domain"/>
    <property type="match status" value="1"/>
</dbReference>
<feature type="domain" description="HTH lysR-type" evidence="5">
    <location>
        <begin position="7"/>
        <end position="64"/>
    </location>
</feature>
<dbReference type="STRING" id="1227549.SAMN05444007_10476"/>
<evidence type="ECO:0000256" key="2">
    <source>
        <dbReference type="ARBA" id="ARBA00023015"/>
    </source>
</evidence>
<dbReference type="PROSITE" id="PS50931">
    <property type="entry name" value="HTH_LYSR"/>
    <property type="match status" value="1"/>
</dbReference>
<dbReference type="GO" id="GO:0003700">
    <property type="term" value="F:DNA-binding transcription factor activity"/>
    <property type="evidence" value="ECO:0007669"/>
    <property type="project" value="InterPro"/>
</dbReference>
<dbReference type="InterPro" id="IPR005119">
    <property type="entry name" value="LysR_subst-bd"/>
</dbReference>
<dbReference type="EMBL" id="FNYD01000004">
    <property type="protein sequence ID" value="SEJ28561.1"/>
    <property type="molecule type" value="Genomic_DNA"/>
</dbReference>
<proteinExistence type="inferred from homology"/>
<dbReference type="SUPFAM" id="SSF46785">
    <property type="entry name" value="Winged helix' DNA-binding domain"/>
    <property type="match status" value="1"/>
</dbReference>
<accession>A0A1H6XHG2</accession>
<keyword evidence="2" id="KW-0805">Transcription regulation</keyword>
<comment type="similarity">
    <text evidence="1">Belongs to the LysR transcriptional regulatory family.</text>
</comment>
<dbReference type="InterPro" id="IPR036388">
    <property type="entry name" value="WH-like_DNA-bd_sf"/>
</dbReference>
<dbReference type="OrthoDB" id="7846471at2"/>
<dbReference type="InterPro" id="IPR000847">
    <property type="entry name" value="LysR_HTH_N"/>
</dbReference>
<gene>
    <name evidence="6" type="ORF">SAMN05444007_10476</name>
</gene>
<keyword evidence="7" id="KW-1185">Reference proteome</keyword>
<keyword evidence="3" id="KW-0238">DNA-binding</keyword>
<dbReference type="PRINTS" id="PR00039">
    <property type="entry name" value="HTHLYSR"/>
</dbReference>
<dbReference type="InterPro" id="IPR036390">
    <property type="entry name" value="WH_DNA-bd_sf"/>
</dbReference>
<dbReference type="PANTHER" id="PTHR30537">
    <property type="entry name" value="HTH-TYPE TRANSCRIPTIONAL REGULATOR"/>
    <property type="match status" value="1"/>
</dbReference>
<protein>
    <submittedName>
        <fullName evidence="6">Transcriptional regulator, LysR family</fullName>
    </submittedName>
</protein>
<dbReference type="GO" id="GO:0006351">
    <property type="term" value="P:DNA-templated transcription"/>
    <property type="evidence" value="ECO:0007669"/>
    <property type="project" value="TreeGrafter"/>
</dbReference>
<name>A0A1H6XHG2_9RHOB</name>
<reference evidence="6 7" key="1">
    <citation type="submission" date="2016-10" db="EMBL/GenBank/DDBJ databases">
        <authorList>
            <person name="de Groot N.N."/>
        </authorList>
    </citation>
    <scope>NUCLEOTIDE SEQUENCE [LARGE SCALE GENOMIC DNA]</scope>
    <source>
        <strain evidence="6 7">DSM 29340</strain>
    </source>
</reference>
<evidence type="ECO:0000313" key="7">
    <source>
        <dbReference type="Proteomes" id="UP000199379"/>
    </source>
</evidence>
<evidence type="ECO:0000259" key="5">
    <source>
        <dbReference type="PROSITE" id="PS50931"/>
    </source>
</evidence>
<evidence type="ECO:0000313" key="6">
    <source>
        <dbReference type="EMBL" id="SEJ28561.1"/>
    </source>
</evidence>
<dbReference type="SUPFAM" id="SSF53850">
    <property type="entry name" value="Periplasmic binding protein-like II"/>
    <property type="match status" value="1"/>
</dbReference>
<dbReference type="Pfam" id="PF00126">
    <property type="entry name" value="HTH_1"/>
    <property type="match status" value="1"/>
</dbReference>
<dbReference type="InterPro" id="IPR058163">
    <property type="entry name" value="LysR-type_TF_proteobact-type"/>
</dbReference>
<dbReference type="PANTHER" id="PTHR30537:SF79">
    <property type="entry name" value="TRANSCRIPTIONAL REGULATOR-RELATED"/>
    <property type="match status" value="1"/>
</dbReference>
<dbReference type="Gene3D" id="3.40.190.10">
    <property type="entry name" value="Periplasmic binding protein-like II"/>
    <property type="match status" value="2"/>
</dbReference>
<organism evidence="6 7">
    <name type="scientific">Cribrihabitans marinus</name>
    <dbReference type="NCBI Taxonomy" id="1227549"/>
    <lineage>
        <taxon>Bacteria</taxon>
        <taxon>Pseudomonadati</taxon>
        <taxon>Pseudomonadota</taxon>
        <taxon>Alphaproteobacteria</taxon>
        <taxon>Rhodobacterales</taxon>
        <taxon>Paracoccaceae</taxon>
        <taxon>Cribrihabitans</taxon>
    </lineage>
</organism>
<evidence type="ECO:0000256" key="3">
    <source>
        <dbReference type="ARBA" id="ARBA00023125"/>
    </source>
</evidence>
<dbReference type="GO" id="GO:0043565">
    <property type="term" value="F:sequence-specific DNA binding"/>
    <property type="evidence" value="ECO:0007669"/>
    <property type="project" value="TreeGrafter"/>
</dbReference>
<dbReference type="AlphaFoldDB" id="A0A1H6XHG2"/>
<dbReference type="Proteomes" id="UP000199379">
    <property type="component" value="Unassembled WGS sequence"/>
</dbReference>